<evidence type="ECO:0000313" key="1">
    <source>
        <dbReference type="EMBL" id="ORZ09652.1"/>
    </source>
</evidence>
<dbReference type="GeneID" id="33566854"/>
<dbReference type="Gene3D" id="3.80.10.10">
    <property type="entry name" value="Ribonuclease Inhibitor"/>
    <property type="match status" value="1"/>
</dbReference>
<evidence type="ECO:0000313" key="2">
    <source>
        <dbReference type="Proteomes" id="UP000193648"/>
    </source>
</evidence>
<protein>
    <recommendedName>
        <fullName evidence="3">F-box domain-containing protein</fullName>
    </recommendedName>
</protein>
<dbReference type="AlphaFoldDB" id="A0A1Y2GFS8"/>
<dbReference type="InParanoid" id="A0A1Y2GFS8"/>
<organism evidence="1 2">
    <name type="scientific">Lobosporangium transversale</name>
    <dbReference type="NCBI Taxonomy" id="64571"/>
    <lineage>
        <taxon>Eukaryota</taxon>
        <taxon>Fungi</taxon>
        <taxon>Fungi incertae sedis</taxon>
        <taxon>Mucoromycota</taxon>
        <taxon>Mortierellomycotina</taxon>
        <taxon>Mortierellomycetes</taxon>
        <taxon>Mortierellales</taxon>
        <taxon>Mortierellaceae</taxon>
        <taxon>Lobosporangium</taxon>
    </lineage>
</organism>
<evidence type="ECO:0008006" key="3">
    <source>
        <dbReference type="Google" id="ProtNLM"/>
    </source>
</evidence>
<proteinExistence type="predicted"/>
<dbReference type="PANTHER" id="PTHR38926">
    <property type="entry name" value="F-BOX DOMAIN CONTAINING PROTEIN, EXPRESSED"/>
    <property type="match status" value="1"/>
</dbReference>
<dbReference type="InterPro" id="IPR036047">
    <property type="entry name" value="F-box-like_dom_sf"/>
</dbReference>
<dbReference type="Proteomes" id="UP000193648">
    <property type="component" value="Unassembled WGS sequence"/>
</dbReference>
<comment type="caution">
    <text evidence="1">The sequence shown here is derived from an EMBL/GenBank/DDBJ whole genome shotgun (WGS) entry which is preliminary data.</text>
</comment>
<gene>
    <name evidence="1" type="ORF">BCR41DRAFT_358232</name>
</gene>
<reference evidence="1 2" key="1">
    <citation type="submission" date="2016-07" db="EMBL/GenBank/DDBJ databases">
        <title>Pervasive Adenine N6-methylation of Active Genes in Fungi.</title>
        <authorList>
            <consortium name="DOE Joint Genome Institute"/>
            <person name="Mondo S.J."/>
            <person name="Dannebaum R.O."/>
            <person name="Kuo R.C."/>
            <person name="Labutti K."/>
            <person name="Haridas S."/>
            <person name="Kuo A."/>
            <person name="Salamov A."/>
            <person name="Ahrendt S.R."/>
            <person name="Lipzen A."/>
            <person name="Sullivan W."/>
            <person name="Andreopoulos W.B."/>
            <person name="Clum A."/>
            <person name="Lindquist E."/>
            <person name="Daum C."/>
            <person name="Ramamoorthy G.K."/>
            <person name="Gryganskyi A."/>
            <person name="Culley D."/>
            <person name="Magnuson J.K."/>
            <person name="James T.Y."/>
            <person name="O'Malley M.A."/>
            <person name="Stajich J.E."/>
            <person name="Spatafora J.W."/>
            <person name="Visel A."/>
            <person name="Grigoriev I.V."/>
        </authorList>
    </citation>
    <scope>NUCLEOTIDE SEQUENCE [LARGE SCALE GENOMIC DNA]</scope>
    <source>
        <strain evidence="1 2">NRRL 3116</strain>
    </source>
</reference>
<dbReference type="PANTHER" id="PTHR38926:SF5">
    <property type="entry name" value="F-BOX AND LEUCINE-RICH REPEAT PROTEIN 6"/>
    <property type="match status" value="1"/>
</dbReference>
<keyword evidence="2" id="KW-1185">Reference proteome</keyword>
<accession>A0A1Y2GFS8</accession>
<dbReference type="OrthoDB" id="2432222at2759"/>
<name>A0A1Y2GFS8_9FUNG</name>
<dbReference type="RefSeq" id="XP_021878922.1">
    <property type="nucleotide sequence ID" value="XM_022025010.1"/>
</dbReference>
<sequence>MKLHPFDIPEVLDKIVFHLKRRDILSCIYVSKPFHRAFIKFLWRSISVTPWTDWHSLGSQELDKYKHYIESIFFVGCFPENILSLRGCGRLRSLAAKSGDTQHFEDIQSSFSNLMIANSSTLRECKIEAYASTLRLCSSKAALQCFYLKELELDGFVVQTQEIDLFFQMCSQLKVLKLTNVDLQWPFGGLMGAFGSNTEVAGSQPGVALSISAPTIRNVQKLTLFQIKVLGCSPRSEAHDLAVLVRSCPELRSLKLMDDLGQDEALDFCRTLTQDPWPLPCLESLDISDVPLEDEDLATLLAKMNQLQQLYAWESEFGPLCLSELLKSRSSLDGGGRLCDTVEMLTVISLNSEYGIVQTIMSSCKHLITLRSGEITVTEIVEGKEWVCSKLKKLDVDLIFDGADGESEERKAKQQKVFGHLGKLTKLQNLQLTGVTASIAGTRTLDLRLESGLDKLVGLKQLRCLVFCRESHWMGLEEAIWMVENWPCLMRVIGPEDRDPDIDKSIADIFNRNGISYG</sequence>
<dbReference type="SUPFAM" id="SSF52047">
    <property type="entry name" value="RNI-like"/>
    <property type="match status" value="1"/>
</dbReference>
<dbReference type="EMBL" id="MCFF01000033">
    <property type="protein sequence ID" value="ORZ09652.1"/>
    <property type="molecule type" value="Genomic_DNA"/>
</dbReference>
<dbReference type="InterPro" id="IPR032675">
    <property type="entry name" value="LRR_dom_sf"/>
</dbReference>
<dbReference type="SUPFAM" id="SSF81383">
    <property type="entry name" value="F-box domain"/>
    <property type="match status" value="1"/>
</dbReference>